<dbReference type="InterPro" id="IPR014710">
    <property type="entry name" value="RmlC-like_jellyroll"/>
</dbReference>
<dbReference type="GO" id="GO:0000271">
    <property type="term" value="P:polysaccharide biosynthetic process"/>
    <property type="evidence" value="ECO:0007669"/>
    <property type="project" value="TreeGrafter"/>
</dbReference>
<dbReference type="Gene3D" id="2.60.120.10">
    <property type="entry name" value="Jelly Rolls"/>
    <property type="match status" value="1"/>
</dbReference>
<dbReference type="Proteomes" id="UP000483286">
    <property type="component" value="Unassembled WGS sequence"/>
</dbReference>
<dbReference type="InterPro" id="IPR000888">
    <property type="entry name" value="RmlC-like"/>
</dbReference>
<comment type="pathway">
    <text evidence="3">Carbohydrate biosynthesis; dTDP-L-rhamnose biosynthesis.</text>
</comment>
<dbReference type="AlphaFoldDB" id="A0A7C9LL23"/>
<reference evidence="4 5" key="1">
    <citation type="submission" date="2019-12" db="EMBL/GenBank/DDBJ databases">
        <title>Deinococcus sp. HMF7620 Genome sequencing and assembly.</title>
        <authorList>
            <person name="Kang H."/>
            <person name="Kim H."/>
            <person name="Joh K."/>
        </authorList>
    </citation>
    <scope>NUCLEOTIDE SEQUENCE [LARGE SCALE GENOMIC DNA]</scope>
    <source>
        <strain evidence="4 5">HMF7620</strain>
    </source>
</reference>
<dbReference type="EMBL" id="WQLB01000011">
    <property type="protein sequence ID" value="MVN87138.1"/>
    <property type="molecule type" value="Genomic_DNA"/>
</dbReference>
<protein>
    <recommendedName>
        <fullName evidence="3">dTDP-4-dehydrorhamnose 3,5-epimerase</fullName>
        <ecNumber evidence="3">5.1.3.13</ecNumber>
    </recommendedName>
    <alternativeName>
        <fullName evidence="3">Thymidine diphospho-4-keto-rhamnose 3,5-epimerase</fullName>
    </alternativeName>
</protein>
<feature type="site" description="Participates in a stacking interaction with the thymidine ring of dTDP-4-oxo-6-deoxyglucose" evidence="2">
    <location>
        <position position="138"/>
    </location>
</feature>
<comment type="similarity">
    <text evidence="3">Belongs to the dTDP-4-dehydrorhamnose 3,5-epimerase family.</text>
</comment>
<dbReference type="Pfam" id="PF00908">
    <property type="entry name" value="dTDP_sugar_isom"/>
    <property type="match status" value="1"/>
</dbReference>
<evidence type="ECO:0000313" key="4">
    <source>
        <dbReference type="EMBL" id="MVN87138.1"/>
    </source>
</evidence>
<dbReference type="UniPathway" id="UPA00124"/>
<comment type="caution">
    <text evidence="4">The sequence shown here is derived from an EMBL/GenBank/DDBJ whole genome shotgun (WGS) entry which is preliminary data.</text>
</comment>
<organism evidence="4 5">
    <name type="scientific">Deinococcus arboris</name>
    <dbReference type="NCBI Taxonomy" id="2682977"/>
    <lineage>
        <taxon>Bacteria</taxon>
        <taxon>Thermotogati</taxon>
        <taxon>Deinococcota</taxon>
        <taxon>Deinococci</taxon>
        <taxon>Deinococcales</taxon>
        <taxon>Deinococcaceae</taxon>
        <taxon>Deinococcus</taxon>
    </lineage>
</organism>
<dbReference type="PANTHER" id="PTHR21047">
    <property type="entry name" value="DTDP-6-DEOXY-D-GLUCOSE-3,5 EPIMERASE"/>
    <property type="match status" value="1"/>
</dbReference>
<feature type="active site" description="Proton donor" evidence="1">
    <location>
        <position position="132"/>
    </location>
</feature>
<gene>
    <name evidence="4" type="primary">rfbC</name>
    <name evidence="4" type="ORF">GO986_10190</name>
</gene>
<dbReference type="RefSeq" id="WP_157459184.1">
    <property type="nucleotide sequence ID" value="NZ_WQLB01000011.1"/>
</dbReference>
<dbReference type="NCBIfam" id="TIGR01221">
    <property type="entry name" value="rmlC"/>
    <property type="match status" value="1"/>
</dbReference>
<dbReference type="GO" id="GO:0008830">
    <property type="term" value="F:dTDP-4-dehydrorhamnose 3,5-epimerase activity"/>
    <property type="evidence" value="ECO:0007669"/>
    <property type="project" value="UniProtKB-UniRule"/>
</dbReference>
<proteinExistence type="inferred from homology"/>
<comment type="subunit">
    <text evidence="3">Homodimer.</text>
</comment>
<name>A0A7C9LL23_9DEIO</name>
<accession>A0A7C9LL23</accession>
<dbReference type="PANTHER" id="PTHR21047:SF2">
    <property type="entry name" value="THYMIDINE DIPHOSPHO-4-KETO-RHAMNOSE 3,5-EPIMERASE"/>
    <property type="match status" value="1"/>
</dbReference>
<dbReference type="GO" id="GO:0019305">
    <property type="term" value="P:dTDP-rhamnose biosynthetic process"/>
    <property type="evidence" value="ECO:0007669"/>
    <property type="project" value="UniProtKB-UniRule"/>
</dbReference>
<evidence type="ECO:0000256" key="2">
    <source>
        <dbReference type="PIRSR" id="PIRSR600888-3"/>
    </source>
</evidence>
<dbReference type="InterPro" id="IPR011051">
    <property type="entry name" value="RmlC_Cupin_sf"/>
</dbReference>
<evidence type="ECO:0000313" key="5">
    <source>
        <dbReference type="Proteomes" id="UP000483286"/>
    </source>
</evidence>
<dbReference type="GO" id="GO:0005829">
    <property type="term" value="C:cytosol"/>
    <property type="evidence" value="ECO:0007669"/>
    <property type="project" value="TreeGrafter"/>
</dbReference>
<dbReference type="SUPFAM" id="SSF51182">
    <property type="entry name" value="RmlC-like cupins"/>
    <property type="match status" value="1"/>
</dbReference>
<comment type="catalytic activity">
    <reaction evidence="3">
        <text>dTDP-4-dehydro-6-deoxy-alpha-D-glucose = dTDP-4-dehydro-beta-L-rhamnose</text>
        <dbReference type="Rhea" id="RHEA:16969"/>
        <dbReference type="ChEBI" id="CHEBI:57649"/>
        <dbReference type="ChEBI" id="CHEBI:62830"/>
        <dbReference type="EC" id="5.1.3.13"/>
    </reaction>
</comment>
<dbReference type="CDD" id="cd00438">
    <property type="entry name" value="cupin_RmlC"/>
    <property type="match status" value="1"/>
</dbReference>
<evidence type="ECO:0000256" key="1">
    <source>
        <dbReference type="PIRSR" id="PIRSR600888-1"/>
    </source>
</evidence>
<comment type="function">
    <text evidence="3">Catalyzes the epimerization of the C3' and C5'positions of dTDP-6-deoxy-D-xylo-4-hexulose, forming dTDP-6-deoxy-L-lyxo-4-hexulose.</text>
</comment>
<keyword evidence="5" id="KW-1185">Reference proteome</keyword>
<dbReference type="EC" id="5.1.3.13" evidence="3"/>
<sequence length="181" mass="20033">MKFTETRLPGAFTVDIEVREDERGLFARTFCQHEFEAHGLKVEVAQCNLSVNHLAGTLRGLHYQQAPVAETKLVRCTRGAVLDVIVDLRPDSPTYLQHVAVELSEHNRRALYVPELFAHGYQALTDGAEVTYQVGEFYTPGAEQGLRYDDPRLGIAWPLAVTAISAKDAAWPLLAAEGVLS</sequence>
<evidence type="ECO:0000256" key="3">
    <source>
        <dbReference type="RuleBase" id="RU364069"/>
    </source>
</evidence>
<feature type="active site" description="Proton acceptor" evidence="1">
    <location>
        <position position="62"/>
    </location>
</feature>
<keyword evidence="3 4" id="KW-0413">Isomerase</keyword>